<evidence type="ECO:0000256" key="5">
    <source>
        <dbReference type="ARBA" id="ARBA00023136"/>
    </source>
</evidence>
<keyword evidence="2" id="KW-1003">Cell membrane</keyword>
<keyword evidence="5 6" id="KW-0472">Membrane</keyword>
<evidence type="ECO:0000313" key="8">
    <source>
        <dbReference type="Proteomes" id="UP000831181"/>
    </source>
</evidence>
<evidence type="ECO:0000256" key="4">
    <source>
        <dbReference type="ARBA" id="ARBA00022989"/>
    </source>
</evidence>
<dbReference type="Proteomes" id="UP000831181">
    <property type="component" value="Chromosome"/>
</dbReference>
<dbReference type="NCBIfam" id="TIGR00765">
    <property type="entry name" value="yihY_not_rbn"/>
    <property type="match status" value="1"/>
</dbReference>
<dbReference type="InterPro" id="IPR017039">
    <property type="entry name" value="Virul_fac_BrkB"/>
</dbReference>
<accession>A0A976RRE3</accession>
<protein>
    <submittedName>
        <fullName evidence="7">YihY/virulence factor BrkB family protein</fullName>
    </submittedName>
</protein>
<feature type="transmembrane region" description="Helical" evidence="6">
    <location>
        <begin position="134"/>
        <end position="155"/>
    </location>
</feature>
<keyword evidence="3 6" id="KW-0812">Transmembrane</keyword>
<dbReference type="EMBL" id="CP093361">
    <property type="protein sequence ID" value="UQS86408.1"/>
    <property type="molecule type" value="Genomic_DNA"/>
</dbReference>
<evidence type="ECO:0000256" key="6">
    <source>
        <dbReference type="SAM" id="Phobius"/>
    </source>
</evidence>
<evidence type="ECO:0000313" key="7">
    <source>
        <dbReference type="EMBL" id="UQS86408.1"/>
    </source>
</evidence>
<evidence type="ECO:0000256" key="2">
    <source>
        <dbReference type="ARBA" id="ARBA00022475"/>
    </source>
</evidence>
<dbReference type="PANTHER" id="PTHR30213:SF0">
    <property type="entry name" value="UPF0761 MEMBRANE PROTEIN YIHY"/>
    <property type="match status" value="1"/>
</dbReference>
<sequence>MLKLVPPKLRKVITVFTSHYQAANVSDSAVVVAYYILLSIFPLLFIVGSVLSFSGINSNAILNYLHPLLPPQINQTLGPIINTALSGGGKQLSVGIVITIWSASRVTAALKRTVDSAYGINNNRGAFLTRIFSFAWMILFFVVITVTLIFFSFGNEFILSKLQVPEIIYRLIDEIRIPVSLGALFLVFLFMYYVLPTAATKFKYVWAGALTVTVGMLVLSQGFSFYLTYFAKGFSTYKALGTFIILMFWLYFMGMLILIGAVINATIQELHSGEIKPKSIKTTIKKATKQQLS</sequence>
<dbReference type="PIRSF" id="PIRSF035875">
    <property type="entry name" value="RNase_BN"/>
    <property type="match status" value="1"/>
</dbReference>
<dbReference type="AlphaFoldDB" id="A0A976RRE3"/>
<dbReference type="KEGG" id="lbe:MOO44_05685"/>
<feature type="transmembrane region" description="Helical" evidence="6">
    <location>
        <begin position="175"/>
        <end position="195"/>
    </location>
</feature>
<organism evidence="7 8">
    <name type="scientific">Nicoliella spurrieriana</name>
    <dbReference type="NCBI Taxonomy" id="2925830"/>
    <lineage>
        <taxon>Bacteria</taxon>
        <taxon>Bacillati</taxon>
        <taxon>Bacillota</taxon>
        <taxon>Bacilli</taxon>
        <taxon>Lactobacillales</taxon>
        <taxon>Lactobacillaceae</taxon>
        <taxon>Nicoliella</taxon>
    </lineage>
</organism>
<evidence type="ECO:0000256" key="3">
    <source>
        <dbReference type="ARBA" id="ARBA00022692"/>
    </source>
</evidence>
<keyword evidence="4 6" id="KW-1133">Transmembrane helix</keyword>
<dbReference type="RefSeq" id="WP_260116210.1">
    <property type="nucleotide sequence ID" value="NZ_CP093361.1"/>
</dbReference>
<feature type="transmembrane region" description="Helical" evidence="6">
    <location>
        <begin position="32"/>
        <end position="53"/>
    </location>
</feature>
<feature type="transmembrane region" description="Helical" evidence="6">
    <location>
        <begin position="204"/>
        <end position="227"/>
    </location>
</feature>
<proteinExistence type="predicted"/>
<name>A0A976RRE3_9LACO</name>
<feature type="transmembrane region" description="Helical" evidence="6">
    <location>
        <begin position="239"/>
        <end position="263"/>
    </location>
</feature>
<gene>
    <name evidence="7" type="ORF">MOO44_05685</name>
</gene>
<dbReference type="GO" id="GO:0005886">
    <property type="term" value="C:plasma membrane"/>
    <property type="evidence" value="ECO:0007669"/>
    <property type="project" value="UniProtKB-SubCell"/>
</dbReference>
<comment type="subcellular location">
    <subcellularLocation>
        <location evidence="1">Cell membrane</location>
        <topology evidence="1">Multi-pass membrane protein</topology>
    </subcellularLocation>
</comment>
<keyword evidence="8" id="KW-1185">Reference proteome</keyword>
<dbReference type="Pfam" id="PF03631">
    <property type="entry name" value="Virul_fac_BrkB"/>
    <property type="match status" value="1"/>
</dbReference>
<dbReference type="PANTHER" id="PTHR30213">
    <property type="entry name" value="INNER MEMBRANE PROTEIN YHJD"/>
    <property type="match status" value="1"/>
</dbReference>
<evidence type="ECO:0000256" key="1">
    <source>
        <dbReference type="ARBA" id="ARBA00004651"/>
    </source>
</evidence>
<reference evidence="7" key="1">
    <citation type="journal article" date="2022" name="Int. J. Syst. Evol. Microbiol.">
        <title>Apilactobacillus apisilvae sp. nov., Nicolia spurrieriana gen. nov. sp. nov., Bombilactobacillus folatiphilus sp. nov. and Bombilactobacillus thymidiniphilus sp. nov., four new lactic acid bacterial isolates from stingless bees Tetragonula carbonaria and Austroplebeia australis.</title>
        <authorList>
            <person name="Oliphant S.A."/>
            <person name="Watson-Haigh N.S."/>
            <person name="Sumby K.M."/>
            <person name="Gardner J."/>
            <person name="Groom S."/>
            <person name="Jiranek V."/>
        </authorList>
    </citation>
    <scope>NUCLEOTIDE SEQUENCE</scope>
    <source>
        <strain evidence="7">SGEP1_A5</strain>
    </source>
</reference>